<name>A0A4Y2GMX6_ARAVE</name>
<gene>
    <name evidence="1" type="ORF">AVEN_261226_1</name>
</gene>
<dbReference type="EMBL" id="BGPR01001435">
    <property type="protein sequence ID" value="GBM53838.1"/>
    <property type="molecule type" value="Genomic_DNA"/>
</dbReference>
<organism evidence="1 2">
    <name type="scientific">Araneus ventricosus</name>
    <name type="common">Orbweaver spider</name>
    <name type="synonym">Epeira ventricosa</name>
    <dbReference type="NCBI Taxonomy" id="182803"/>
    <lineage>
        <taxon>Eukaryota</taxon>
        <taxon>Metazoa</taxon>
        <taxon>Ecdysozoa</taxon>
        <taxon>Arthropoda</taxon>
        <taxon>Chelicerata</taxon>
        <taxon>Arachnida</taxon>
        <taxon>Araneae</taxon>
        <taxon>Araneomorphae</taxon>
        <taxon>Entelegynae</taxon>
        <taxon>Araneoidea</taxon>
        <taxon>Araneidae</taxon>
        <taxon>Araneus</taxon>
    </lineage>
</organism>
<dbReference type="GO" id="GO:0003676">
    <property type="term" value="F:nucleic acid binding"/>
    <property type="evidence" value="ECO:0007669"/>
    <property type="project" value="InterPro"/>
</dbReference>
<dbReference type="InterPro" id="IPR036397">
    <property type="entry name" value="RNaseH_sf"/>
</dbReference>
<dbReference type="Gene3D" id="3.30.420.10">
    <property type="entry name" value="Ribonuclease H-like superfamily/Ribonuclease H"/>
    <property type="match status" value="1"/>
</dbReference>
<protein>
    <recommendedName>
        <fullName evidence="3">Transposase Tc1-like domain-containing protein</fullName>
    </recommendedName>
</protein>
<dbReference type="OrthoDB" id="8060176at2759"/>
<evidence type="ECO:0000313" key="1">
    <source>
        <dbReference type="EMBL" id="GBM53838.1"/>
    </source>
</evidence>
<dbReference type="AlphaFoldDB" id="A0A4Y2GMX6"/>
<evidence type="ECO:0008006" key="3">
    <source>
        <dbReference type="Google" id="ProtNLM"/>
    </source>
</evidence>
<sequence>MTNQRSSGLSVSKNATHRRILETGTMVHCKMKKKPALKPHHKSQRMLWSRNHMSYGPKWQLVIFSDEKKWNLDGPDDSASYWHNLSKEPRFFSYKQGGGSEMDCLNF</sequence>
<dbReference type="Proteomes" id="UP000499080">
    <property type="component" value="Unassembled WGS sequence"/>
</dbReference>
<keyword evidence="2" id="KW-1185">Reference proteome</keyword>
<evidence type="ECO:0000313" key="2">
    <source>
        <dbReference type="Proteomes" id="UP000499080"/>
    </source>
</evidence>
<comment type="caution">
    <text evidence="1">The sequence shown here is derived from an EMBL/GenBank/DDBJ whole genome shotgun (WGS) entry which is preliminary data.</text>
</comment>
<proteinExistence type="predicted"/>
<reference evidence="1 2" key="1">
    <citation type="journal article" date="2019" name="Sci. Rep.">
        <title>Orb-weaving spider Araneus ventricosus genome elucidates the spidroin gene catalogue.</title>
        <authorList>
            <person name="Kono N."/>
            <person name="Nakamura H."/>
            <person name="Ohtoshi R."/>
            <person name="Moran D.A.P."/>
            <person name="Shinohara A."/>
            <person name="Yoshida Y."/>
            <person name="Fujiwara M."/>
            <person name="Mori M."/>
            <person name="Tomita M."/>
            <person name="Arakawa K."/>
        </authorList>
    </citation>
    <scope>NUCLEOTIDE SEQUENCE [LARGE SCALE GENOMIC DNA]</scope>
</reference>
<accession>A0A4Y2GMX6</accession>